<dbReference type="EC" id="1.11.1.7" evidence="4"/>
<dbReference type="InterPro" id="IPR000823">
    <property type="entry name" value="Peroxidase_pln"/>
</dbReference>
<reference evidence="17" key="1">
    <citation type="submission" date="2016-06" db="EMBL/GenBank/DDBJ databases">
        <title>Parallel loss of symbiosis genes in relatives of nitrogen-fixing non-legume Parasponia.</title>
        <authorList>
            <person name="Van Velzen R."/>
            <person name="Holmer R."/>
            <person name="Bu F."/>
            <person name="Rutten L."/>
            <person name="Van Zeijl A."/>
            <person name="Liu W."/>
            <person name="Santuari L."/>
            <person name="Cao Q."/>
            <person name="Sharma T."/>
            <person name="Shen D."/>
            <person name="Roswanjaya Y."/>
            <person name="Wardhani T."/>
            <person name="Kalhor M.S."/>
            <person name="Jansen J."/>
            <person name="Van den Hoogen J."/>
            <person name="Gungor B."/>
            <person name="Hartog M."/>
            <person name="Hontelez J."/>
            <person name="Verver J."/>
            <person name="Yang W.-C."/>
            <person name="Schijlen E."/>
            <person name="Repin R."/>
            <person name="Schilthuizen M."/>
            <person name="Schranz E."/>
            <person name="Heidstra R."/>
            <person name="Miyata K."/>
            <person name="Fedorova E."/>
            <person name="Kohlen W."/>
            <person name="Bisseling T."/>
            <person name="Smit S."/>
            <person name="Geurts R."/>
        </authorList>
    </citation>
    <scope>NUCLEOTIDE SEQUENCE [LARGE SCALE GENOMIC DNA]</scope>
    <source>
        <strain evidence="17">cv. RG33-2</strain>
    </source>
</reference>
<keyword evidence="12" id="KW-0376">Hydrogen peroxide</keyword>
<dbReference type="PROSITE" id="PS50873">
    <property type="entry name" value="PEROXIDASE_4"/>
    <property type="match status" value="1"/>
</dbReference>
<organism evidence="16 17">
    <name type="scientific">Trema orientale</name>
    <name type="common">Charcoal tree</name>
    <name type="synonym">Celtis orientalis</name>
    <dbReference type="NCBI Taxonomy" id="63057"/>
    <lineage>
        <taxon>Eukaryota</taxon>
        <taxon>Viridiplantae</taxon>
        <taxon>Streptophyta</taxon>
        <taxon>Embryophyta</taxon>
        <taxon>Tracheophyta</taxon>
        <taxon>Spermatophyta</taxon>
        <taxon>Magnoliopsida</taxon>
        <taxon>eudicotyledons</taxon>
        <taxon>Gunneridae</taxon>
        <taxon>Pentapetalae</taxon>
        <taxon>rosids</taxon>
        <taxon>fabids</taxon>
        <taxon>Rosales</taxon>
        <taxon>Cannabaceae</taxon>
        <taxon>Trema</taxon>
    </lineage>
</organism>
<evidence type="ECO:0000259" key="15">
    <source>
        <dbReference type="PROSITE" id="PS50873"/>
    </source>
</evidence>
<evidence type="ECO:0000313" key="17">
    <source>
        <dbReference type="Proteomes" id="UP000237000"/>
    </source>
</evidence>
<proteinExistence type="inferred from homology"/>
<comment type="function">
    <text evidence="3">Removal of H(2)O(2), oxidation of toxic reductants, biosynthesis and degradation of lignin, suberization, auxin catabolism, response to environmental stresses such as wounding, pathogen attack and oxidative stress. These functions might be dependent on each isozyme/isoform in each plant tissue.</text>
</comment>
<evidence type="ECO:0000256" key="2">
    <source>
        <dbReference type="ARBA" id="ARBA00001970"/>
    </source>
</evidence>
<evidence type="ECO:0000313" key="16">
    <source>
        <dbReference type="EMBL" id="PON75287.1"/>
    </source>
</evidence>
<sequence length="111" mass="12726">MNPTLVRTLRRRCPQRRSSGNNTINLDQNRFSSLTVDNSYYKQLLLNKGILQFDQVLASDRRTKNAVKLIAKSTNEDFNINFAQAILKMQAVDVITDPKKGQIRRSCRAVN</sequence>
<dbReference type="AlphaFoldDB" id="A0A2P5DPS3"/>
<dbReference type="Gene3D" id="1.10.520.10">
    <property type="match status" value="1"/>
</dbReference>
<dbReference type="PRINTS" id="PR00461">
    <property type="entry name" value="PLPEROXIDASE"/>
</dbReference>
<evidence type="ECO:0000256" key="5">
    <source>
        <dbReference type="ARBA" id="ARBA00022525"/>
    </source>
</evidence>
<evidence type="ECO:0000256" key="14">
    <source>
        <dbReference type="RuleBase" id="RU004241"/>
    </source>
</evidence>
<accession>A0A2P5DPS3</accession>
<dbReference type="STRING" id="63057.A0A2P5DPS3"/>
<feature type="binding site" evidence="13">
    <location>
        <position position="37"/>
    </location>
    <ligand>
        <name>Ca(2+)</name>
        <dbReference type="ChEBI" id="CHEBI:29108"/>
        <label>2</label>
    </ligand>
</feature>
<dbReference type="GO" id="GO:0006979">
    <property type="term" value="P:response to oxidative stress"/>
    <property type="evidence" value="ECO:0007669"/>
    <property type="project" value="InterPro"/>
</dbReference>
<keyword evidence="11" id="KW-0408">Iron</keyword>
<dbReference type="PANTHER" id="PTHR31517:SF59">
    <property type="entry name" value="PEROXIDASE"/>
    <property type="match status" value="1"/>
</dbReference>
<evidence type="ECO:0000256" key="11">
    <source>
        <dbReference type="ARBA" id="ARBA00023004"/>
    </source>
</evidence>
<comment type="cofactor">
    <cofactor evidence="2">
        <name>heme b</name>
        <dbReference type="ChEBI" id="CHEBI:60344"/>
    </cofactor>
</comment>
<comment type="catalytic activity">
    <reaction evidence="1">
        <text>2 a phenolic donor + H2O2 = 2 a phenolic radical donor + 2 H2O</text>
        <dbReference type="Rhea" id="RHEA:56136"/>
        <dbReference type="ChEBI" id="CHEBI:15377"/>
        <dbReference type="ChEBI" id="CHEBI:16240"/>
        <dbReference type="ChEBI" id="CHEBI:139520"/>
        <dbReference type="ChEBI" id="CHEBI:139521"/>
        <dbReference type="EC" id="1.11.1.7"/>
    </reaction>
</comment>
<name>A0A2P5DPS3_TREOI</name>
<dbReference type="InterPro" id="IPR010255">
    <property type="entry name" value="Haem_peroxidase_sf"/>
</dbReference>
<keyword evidence="17" id="KW-1185">Reference proteome</keyword>
<protein>
    <recommendedName>
        <fullName evidence="4">peroxidase</fullName>
        <ecNumber evidence="4">1.11.1.7</ecNumber>
    </recommendedName>
</protein>
<keyword evidence="6 16" id="KW-0575">Peroxidase</keyword>
<evidence type="ECO:0000256" key="12">
    <source>
        <dbReference type="ARBA" id="ARBA00023324"/>
    </source>
</evidence>
<dbReference type="SUPFAM" id="SSF48113">
    <property type="entry name" value="Heme-dependent peroxidases"/>
    <property type="match status" value="1"/>
</dbReference>
<dbReference type="GO" id="GO:0042744">
    <property type="term" value="P:hydrogen peroxide catabolic process"/>
    <property type="evidence" value="ECO:0007669"/>
    <property type="project" value="UniProtKB-KW"/>
</dbReference>
<evidence type="ECO:0000256" key="9">
    <source>
        <dbReference type="ARBA" id="ARBA00022837"/>
    </source>
</evidence>
<comment type="cofactor">
    <cofactor evidence="13">
        <name>Ca(2+)</name>
        <dbReference type="ChEBI" id="CHEBI:29108"/>
    </cofactor>
    <text evidence="13">Binds 2 calcium ions per subunit.</text>
</comment>
<dbReference type="GO" id="GO:0020037">
    <property type="term" value="F:heme binding"/>
    <property type="evidence" value="ECO:0007669"/>
    <property type="project" value="InterPro"/>
</dbReference>
<keyword evidence="9 13" id="KW-0106">Calcium</keyword>
<dbReference type="InterPro" id="IPR002016">
    <property type="entry name" value="Haem_peroxidase"/>
</dbReference>
<gene>
    <name evidence="16" type="ORF">TorRG33x02_245770</name>
</gene>
<keyword evidence="10" id="KW-0560">Oxidoreductase</keyword>
<evidence type="ECO:0000256" key="6">
    <source>
        <dbReference type="ARBA" id="ARBA00022559"/>
    </source>
</evidence>
<dbReference type="EMBL" id="JXTC01000257">
    <property type="protein sequence ID" value="PON75287.1"/>
    <property type="molecule type" value="Genomic_DNA"/>
</dbReference>
<dbReference type="GO" id="GO:0140825">
    <property type="term" value="F:lactoperoxidase activity"/>
    <property type="evidence" value="ECO:0007669"/>
    <property type="project" value="UniProtKB-EC"/>
</dbReference>
<evidence type="ECO:0000256" key="3">
    <source>
        <dbReference type="ARBA" id="ARBA00002322"/>
    </source>
</evidence>
<dbReference type="PANTHER" id="PTHR31517">
    <property type="match status" value="1"/>
</dbReference>
<dbReference type="GO" id="GO:0046872">
    <property type="term" value="F:metal ion binding"/>
    <property type="evidence" value="ECO:0007669"/>
    <property type="project" value="UniProtKB-KW"/>
</dbReference>
<evidence type="ECO:0000256" key="10">
    <source>
        <dbReference type="ARBA" id="ARBA00023002"/>
    </source>
</evidence>
<keyword evidence="5" id="KW-0964">Secreted</keyword>
<evidence type="ECO:0000256" key="8">
    <source>
        <dbReference type="ARBA" id="ARBA00022723"/>
    </source>
</evidence>
<dbReference type="Gene3D" id="1.10.420.10">
    <property type="entry name" value="Peroxidase, domain 2"/>
    <property type="match status" value="1"/>
</dbReference>
<evidence type="ECO:0000256" key="1">
    <source>
        <dbReference type="ARBA" id="ARBA00000189"/>
    </source>
</evidence>
<dbReference type="Pfam" id="PF00141">
    <property type="entry name" value="peroxidase"/>
    <property type="match status" value="1"/>
</dbReference>
<feature type="binding site" evidence="13">
    <location>
        <position position="27"/>
    </location>
    <ligand>
        <name>Ca(2+)</name>
        <dbReference type="ChEBI" id="CHEBI:29108"/>
        <label>2</label>
    </ligand>
</feature>
<dbReference type="OrthoDB" id="2113341at2759"/>
<evidence type="ECO:0000256" key="4">
    <source>
        <dbReference type="ARBA" id="ARBA00012313"/>
    </source>
</evidence>
<comment type="caution">
    <text evidence="16">The sequence shown here is derived from an EMBL/GenBank/DDBJ whole genome shotgun (WGS) entry which is preliminary data.</text>
</comment>
<dbReference type="Proteomes" id="UP000237000">
    <property type="component" value="Unassembled WGS sequence"/>
</dbReference>
<evidence type="ECO:0000256" key="7">
    <source>
        <dbReference type="ARBA" id="ARBA00022617"/>
    </source>
</evidence>
<evidence type="ECO:0000256" key="13">
    <source>
        <dbReference type="PIRSR" id="PIRSR600823-3"/>
    </source>
</evidence>
<feature type="domain" description="Plant heme peroxidase family profile" evidence="15">
    <location>
        <begin position="1"/>
        <end position="111"/>
    </location>
</feature>
<keyword evidence="7" id="KW-0349">Heme</keyword>
<dbReference type="InParanoid" id="A0A2P5DPS3"/>
<keyword evidence="8 13" id="KW-0479">Metal-binding</keyword>
<comment type="similarity">
    <text evidence="14">Belongs to the peroxidase family.</text>
</comment>